<dbReference type="EMBL" id="WIXP02000004">
    <property type="protein sequence ID" value="KAF6211737.1"/>
    <property type="molecule type" value="Genomic_DNA"/>
</dbReference>
<evidence type="ECO:0000313" key="3">
    <source>
        <dbReference type="EMBL" id="KAF6211737.1"/>
    </source>
</evidence>
<dbReference type="AlphaFoldDB" id="A0A6A4JWW3"/>
<gene>
    <name evidence="3" type="ORF">GE061_012252</name>
</gene>
<reference evidence="3" key="1">
    <citation type="journal article" date="2021" name="Mol. Ecol. Resour.">
        <title>Apolygus lucorum genome provides insights into omnivorousness and mesophyll feeding.</title>
        <authorList>
            <person name="Liu Y."/>
            <person name="Liu H."/>
            <person name="Wang H."/>
            <person name="Huang T."/>
            <person name="Liu B."/>
            <person name="Yang B."/>
            <person name="Yin L."/>
            <person name="Li B."/>
            <person name="Zhang Y."/>
            <person name="Zhang S."/>
            <person name="Jiang F."/>
            <person name="Zhang X."/>
            <person name="Ren Y."/>
            <person name="Wang B."/>
            <person name="Wang S."/>
            <person name="Lu Y."/>
            <person name="Wu K."/>
            <person name="Fan W."/>
            <person name="Wang G."/>
        </authorList>
    </citation>
    <scope>NUCLEOTIDE SEQUENCE</scope>
    <source>
        <strain evidence="3">12Hb</strain>
    </source>
</reference>
<evidence type="ECO:0000256" key="1">
    <source>
        <dbReference type="SAM" id="MobiDB-lite"/>
    </source>
</evidence>
<feature type="chain" id="PRO_5044312742" evidence="2">
    <location>
        <begin position="22"/>
        <end position="334"/>
    </location>
</feature>
<feature type="region of interest" description="Disordered" evidence="1">
    <location>
        <begin position="27"/>
        <end position="79"/>
    </location>
</feature>
<comment type="caution">
    <text evidence="3">The sequence shown here is derived from an EMBL/GenBank/DDBJ whole genome shotgun (WGS) entry which is preliminary data.</text>
</comment>
<organism evidence="3 4">
    <name type="scientific">Apolygus lucorum</name>
    <name type="common">Small green plant bug</name>
    <name type="synonym">Lygocoris lucorum</name>
    <dbReference type="NCBI Taxonomy" id="248454"/>
    <lineage>
        <taxon>Eukaryota</taxon>
        <taxon>Metazoa</taxon>
        <taxon>Ecdysozoa</taxon>
        <taxon>Arthropoda</taxon>
        <taxon>Hexapoda</taxon>
        <taxon>Insecta</taxon>
        <taxon>Pterygota</taxon>
        <taxon>Neoptera</taxon>
        <taxon>Paraneoptera</taxon>
        <taxon>Hemiptera</taxon>
        <taxon>Heteroptera</taxon>
        <taxon>Panheteroptera</taxon>
        <taxon>Cimicomorpha</taxon>
        <taxon>Miridae</taxon>
        <taxon>Mirini</taxon>
        <taxon>Apolygus</taxon>
    </lineage>
</organism>
<evidence type="ECO:0000256" key="2">
    <source>
        <dbReference type="SAM" id="SignalP"/>
    </source>
</evidence>
<protein>
    <submittedName>
        <fullName evidence="3">Uncharacterized protein</fullName>
    </submittedName>
</protein>
<keyword evidence="2" id="KW-0732">Signal</keyword>
<feature type="signal peptide" evidence="2">
    <location>
        <begin position="1"/>
        <end position="21"/>
    </location>
</feature>
<accession>A0A6A4JWW3</accession>
<sequence>MILVHTLFVLSVIAGFGFVGAADTPAVKAEEPGDSTPVPPAPTVPPAADAAAAPTSTPTPAKAEEVPSEAARAAEVPKDVPKVEVEKKVETSDGARSVATKMLKEGIETSGDKIKSEESLNSAVDKIVDIIHQGEQSVNAKAEALPLSLGEKFDFLLLKIPKLAKKEEEAKKLKEEEKTGARGLNETPCNCNNNCPCLQQSAPVPAEANLNLNGLNPTQDYLDPNCPQAQLQRQQQQQLLSQLLGYRAFVGLNDYDGSRALDTLGPTYVQPYMQTVPASEYYGYANNYYNNHPIPYGQNSFDAYGTPYPLLASLYPEPQAGYNNNNLVYGYQKH</sequence>
<proteinExistence type="predicted"/>
<keyword evidence="4" id="KW-1185">Reference proteome</keyword>
<dbReference type="Proteomes" id="UP000466442">
    <property type="component" value="Unassembled WGS sequence"/>
</dbReference>
<feature type="compositionally biased region" description="Low complexity" evidence="1">
    <location>
        <begin position="46"/>
        <end position="61"/>
    </location>
</feature>
<evidence type="ECO:0000313" key="4">
    <source>
        <dbReference type="Proteomes" id="UP000466442"/>
    </source>
</evidence>
<name>A0A6A4JWW3_APOLU</name>